<feature type="domain" description="Threonine synthase N-terminal" evidence="10">
    <location>
        <begin position="3"/>
        <end position="80"/>
    </location>
</feature>
<keyword evidence="5" id="KW-0028">Amino-acid biosynthesis</keyword>
<evidence type="ECO:0000256" key="6">
    <source>
        <dbReference type="ARBA" id="ARBA00022697"/>
    </source>
</evidence>
<dbReference type="InterPro" id="IPR004450">
    <property type="entry name" value="Thr_synthase-like"/>
</dbReference>
<evidence type="ECO:0000259" key="10">
    <source>
        <dbReference type="Pfam" id="PF14821"/>
    </source>
</evidence>
<dbReference type="GO" id="GO:0030170">
    <property type="term" value="F:pyridoxal phosphate binding"/>
    <property type="evidence" value="ECO:0007669"/>
    <property type="project" value="InterPro"/>
</dbReference>
<evidence type="ECO:0000256" key="3">
    <source>
        <dbReference type="ARBA" id="ARBA00005517"/>
    </source>
</evidence>
<evidence type="ECO:0000256" key="1">
    <source>
        <dbReference type="ARBA" id="ARBA00001933"/>
    </source>
</evidence>
<name>A0A381SW45_9ZZZZ</name>
<dbReference type="AlphaFoldDB" id="A0A381SW45"/>
<comment type="cofactor">
    <cofactor evidence="1">
        <name>pyridoxal 5'-phosphate</name>
        <dbReference type="ChEBI" id="CHEBI:597326"/>
    </cofactor>
</comment>
<evidence type="ECO:0000256" key="5">
    <source>
        <dbReference type="ARBA" id="ARBA00022605"/>
    </source>
</evidence>
<evidence type="ECO:0000313" key="11">
    <source>
        <dbReference type="EMBL" id="SVA08222.1"/>
    </source>
</evidence>
<dbReference type="InterPro" id="IPR001926">
    <property type="entry name" value="TrpB-like_PALP"/>
</dbReference>
<evidence type="ECO:0000256" key="8">
    <source>
        <dbReference type="ARBA" id="ARBA00023239"/>
    </source>
</evidence>
<dbReference type="NCBIfam" id="TIGR00260">
    <property type="entry name" value="thrC"/>
    <property type="match status" value="1"/>
</dbReference>
<evidence type="ECO:0000256" key="4">
    <source>
        <dbReference type="ARBA" id="ARBA00013028"/>
    </source>
</evidence>
<keyword evidence="7" id="KW-0663">Pyridoxal phosphate</keyword>
<dbReference type="InterPro" id="IPR036052">
    <property type="entry name" value="TrpB-like_PALP_sf"/>
</dbReference>
<dbReference type="UniPathway" id="UPA00050">
    <property type="reaction ID" value="UER00065"/>
</dbReference>
<keyword evidence="6" id="KW-0791">Threonine biosynthesis</keyword>
<dbReference type="Pfam" id="PF00291">
    <property type="entry name" value="PALP"/>
    <property type="match status" value="1"/>
</dbReference>
<dbReference type="EMBL" id="UINC01003659">
    <property type="protein sequence ID" value="SVA08222.1"/>
    <property type="molecule type" value="Genomic_DNA"/>
</dbReference>
<feature type="domain" description="Tryptophan synthase beta chain-like PALP" evidence="9">
    <location>
        <begin position="100"/>
        <end position="323"/>
    </location>
</feature>
<evidence type="ECO:0000256" key="2">
    <source>
        <dbReference type="ARBA" id="ARBA00004979"/>
    </source>
</evidence>
<reference evidence="11" key="1">
    <citation type="submission" date="2018-05" db="EMBL/GenBank/DDBJ databases">
        <authorList>
            <person name="Lanie J.A."/>
            <person name="Ng W.-L."/>
            <person name="Kazmierczak K.M."/>
            <person name="Andrzejewski T.M."/>
            <person name="Davidsen T.M."/>
            <person name="Wayne K.J."/>
            <person name="Tettelin H."/>
            <person name="Glass J.I."/>
            <person name="Rusch D."/>
            <person name="Podicherti R."/>
            <person name="Tsui H.-C.T."/>
            <person name="Winkler M.E."/>
        </authorList>
    </citation>
    <scope>NUCLEOTIDE SEQUENCE</scope>
</reference>
<dbReference type="Gene3D" id="3.40.50.1100">
    <property type="match status" value="2"/>
</dbReference>
<dbReference type="PROSITE" id="PS00165">
    <property type="entry name" value="DEHYDRATASE_SER_THR"/>
    <property type="match status" value="1"/>
</dbReference>
<sequence>MTRYSSTRGHVKNLLFEEAVMMGLADDGGLLVPTEFPDVRSMLPEWRSLDFTALSLEIMLLFTSGRIPRGGLKPLIERSYKTFRHPEITPVNSLGGIHILELFHGPTFAFKDVALQFLGNLFECFLEKRHHPLRIIGATSGDTGSAAIHGLRGKKGVDVFMLHPKGRVSPMQEMQMTTVLDPNIHNLAIEGTFDDAQAIVKALFNDQEFKNKYYLGSVNSINWARILAQIVYYFYAWFQVAKDDSELVSFVVPTGNFGNVLAGYYAKRMGLPIDKLVIGTNENDILHRFFSKGEYHRTELIETYSPSMDIQISSNFERYLYDLAGNSAETLQRWMDDFERRGKLTLEGDLLKQAQSDFASARVSDEEIVRTIRDFHLETGYLLDPHTAVGVKAAEKTDLQTPVICLACAHPAKFGETVRKALGTEPEPPEELAALEKLETNSKTIPAVTERIKSEILETLAAQS</sequence>
<gene>
    <name evidence="11" type="ORF">METZ01_LOCUS61076</name>
</gene>
<dbReference type="InterPro" id="IPR029144">
    <property type="entry name" value="Thr_synth_N"/>
</dbReference>
<dbReference type="InterPro" id="IPR037158">
    <property type="entry name" value="Thr_synth_N_sf"/>
</dbReference>
<dbReference type="GO" id="GO:0004795">
    <property type="term" value="F:threonine synthase activity"/>
    <property type="evidence" value="ECO:0007669"/>
    <property type="project" value="UniProtKB-EC"/>
</dbReference>
<evidence type="ECO:0000256" key="7">
    <source>
        <dbReference type="ARBA" id="ARBA00022898"/>
    </source>
</evidence>
<dbReference type="PANTHER" id="PTHR42690:SF1">
    <property type="entry name" value="THREONINE SYNTHASE-LIKE 2"/>
    <property type="match status" value="1"/>
</dbReference>
<accession>A0A381SW45</accession>
<dbReference type="PANTHER" id="PTHR42690">
    <property type="entry name" value="THREONINE SYNTHASE FAMILY MEMBER"/>
    <property type="match status" value="1"/>
</dbReference>
<proteinExistence type="inferred from homology"/>
<dbReference type="SUPFAM" id="SSF53686">
    <property type="entry name" value="Tryptophan synthase beta subunit-like PLP-dependent enzymes"/>
    <property type="match status" value="1"/>
</dbReference>
<dbReference type="Gene3D" id="3.90.1380.10">
    <property type="entry name" value="Threonine synthase, N-terminal domain"/>
    <property type="match status" value="1"/>
</dbReference>
<dbReference type="GO" id="GO:0009088">
    <property type="term" value="P:threonine biosynthetic process"/>
    <property type="evidence" value="ECO:0007669"/>
    <property type="project" value="UniProtKB-UniPathway"/>
</dbReference>
<keyword evidence="8" id="KW-0456">Lyase</keyword>
<dbReference type="CDD" id="cd01560">
    <property type="entry name" value="Thr-synth_2"/>
    <property type="match status" value="1"/>
</dbReference>
<dbReference type="InterPro" id="IPR000634">
    <property type="entry name" value="Ser/Thr_deHydtase_PyrdxlP-BS"/>
</dbReference>
<dbReference type="Pfam" id="PF14821">
    <property type="entry name" value="Thr_synth_N"/>
    <property type="match status" value="1"/>
</dbReference>
<dbReference type="EC" id="4.2.3.1" evidence="4"/>
<dbReference type="Pfam" id="PF24857">
    <property type="entry name" value="THR4_C"/>
    <property type="match status" value="1"/>
</dbReference>
<comment type="similarity">
    <text evidence="3">Belongs to the threonine synthase family.</text>
</comment>
<comment type="pathway">
    <text evidence="2">Amino-acid biosynthesis; L-threonine biosynthesis; L-threonine from L-aspartate: step 5/5.</text>
</comment>
<dbReference type="InterPro" id="IPR051166">
    <property type="entry name" value="Threonine_Synthase"/>
</dbReference>
<organism evidence="11">
    <name type="scientific">marine metagenome</name>
    <dbReference type="NCBI Taxonomy" id="408172"/>
    <lineage>
        <taxon>unclassified sequences</taxon>
        <taxon>metagenomes</taxon>
        <taxon>ecological metagenomes</taxon>
    </lineage>
</organism>
<evidence type="ECO:0000259" key="9">
    <source>
        <dbReference type="Pfam" id="PF00291"/>
    </source>
</evidence>
<protein>
    <recommendedName>
        <fullName evidence="4">threonine synthase</fullName>
        <ecNumber evidence="4">4.2.3.1</ecNumber>
    </recommendedName>
</protein>